<dbReference type="EMBL" id="BAABEP010000002">
    <property type="protein sequence ID" value="GAA3709795.1"/>
    <property type="molecule type" value="Genomic_DNA"/>
</dbReference>
<organism evidence="2 3">
    <name type="scientific">Streptomyces tremellae</name>
    <dbReference type="NCBI Taxonomy" id="1124239"/>
    <lineage>
        <taxon>Bacteria</taxon>
        <taxon>Bacillati</taxon>
        <taxon>Actinomycetota</taxon>
        <taxon>Actinomycetes</taxon>
        <taxon>Kitasatosporales</taxon>
        <taxon>Streptomycetaceae</taxon>
        <taxon>Streptomyces</taxon>
    </lineage>
</organism>
<keyword evidence="3" id="KW-1185">Reference proteome</keyword>
<evidence type="ECO:0000256" key="1">
    <source>
        <dbReference type="SAM" id="MobiDB-lite"/>
    </source>
</evidence>
<gene>
    <name evidence="2" type="ORF">GCM10023082_04660</name>
</gene>
<comment type="caution">
    <text evidence="2">The sequence shown here is derived from an EMBL/GenBank/DDBJ whole genome shotgun (WGS) entry which is preliminary data.</text>
</comment>
<proteinExistence type="predicted"/>
<feature type="region of interest" description="Disordered" evidence="1">
    <location>
        <begin position="257"/>
        <end position="292"/>
    </location>
</feature>
<evidence type="ECO:0000313" key="3">
    <source>
        <dbReference type="Proteomes" id="UP001499884"/>
    </source>
</evidence>
<feature type="compositionally biased region" description="Low complexity" evidence="1">
    <location>
        <begin position="412"/>
        <end position="436"/>
    </location>
</feature>
<feature type="compositionally biased region" description="Basic and acidic residues" evidence="1">
    <location>
        <begin position="382"/>
        <end position="397"/>
    </location>
</feature>
<dbReference type="Proteomes" id="UP001499884">
    <property type="component" value="Unassembled WGS sequence"/>
</dbReference>
<name>A0ABP7DYM1_9ACTN</name>
<protein>
    <submittedName>
        <fullName evidence="2">Uncharacterized protein</fullName>
    </submittedName>
</protein>
<sequence>MLNRAMRARLYAAVRCLLADESLEGASDSVRLAAVVLLAKAPARSAVLRLRAGEMGRWLGFSESYVDHKVLPAMREAGVVETEALTEESGRVTGLEWKLLPLLAARESGDPMHPLALARKDLATLLRFCEALFAPGWAPKDGPVTPPGLLAVRRGRGAATDRLALLLLALQTRPDGRVRLVGGSVKEGRGRADATVAKALGCSVSGGGKVVDRLERLQLVEVVRGTTESGQYGKGRLVVPAIASAFGRGAAPQVVVEDGVEESEPAAACPSCAHGSPHGEEAGDEGPVLSGEGWQQESFDDVEPADIQRPAAALGDLETEPAPEGPVASGEEAPETEPEPAVAERPAGAPLHALHAPVVSLSGSLSLDGGFSGEADLGCGDLPERAGAREDERERTEVAAAAVGGGLGGPLRGEQQQEAAGSSGKSGSAKASKKQAGTVVFVRPPSLPRGLESVLAPIRPVWERIVRPAAQRHVAAAVRVQLGVLRGILGPQDAEEALAERLERRLDQQMGRPVTDPVGWILGRGLVQRAWCWSQLCDEGRRMDSGADCPSCQVLIGDRRGLRARIAAETARELAGAAPQVLQAETEKRLNAAVTYEAAVQAQRHEQALAEQQARARVIEQRRAEYAAAERERLAAPCADCGIPDAAGRCLLCTERRAVERALAEAVDFAVMARADLTDPVAVADATERCAADTRTLLERHLDVQRADGIEEAGLLLAAREIAEKLRDQRRESLNGRLMHSTEAEWEADKAYEAKMRSAHRYPTRAMAQSAAEQAADEALARTVEVLFADRVRQLRIARGEQPARPAVTDWESRCADLAGQELPEDRVERQVLEVSAA</sequence>
<evidence type="ECO:0000313" key="2">
    <source>
        <dbReference type="EMBL" id="GAA3709795.1"/>
    </source>
</evidence>
<accession>A0ABP7DYM1</accession>
<feature type="region of interest" description="Disordered" evidence="1">
    <location>
        <begin position="315"/>
        <end position="346"/>
    </location>
</feature>
<reference evidence="3" key="1">
    <citation type="journal article" date="2019" name="Int. J. Syst. Evol. Microbiol.">
        <title>The Global Catalogue of Microorganisms (GCM) 10K type strain sequencing project: providing services to taxonomists for standard genome sequencing and annotation.</title>
        <authorList>
            <consortium name="The Broad Institute Genomics Platform"/>
            <consortium name="The Broad Institute Genome Sequencing Center for Infectious Disease"/>
            <person name="Wu L."/>
            <person name="Ma J."/>
        </authorList>
    </citation>
    <scope>NUCLEOTIDE SEQUENCE [LARGE SCALE GENOMIC DNA]</scope>
    <source>
        <strain evidence="3">JCM 30846</strain>
    </source>
</reference>
<feature type="region of interest" description="Disordered" evidence="1">
    <location>
        <begin position="375"/>
        <end position="436"/>
    </location>
</feature>